<dbReference type="PANTHER" id="PTHR42060:SF1">
    <property type="entry name" value="NHL REPEAT-CONTAINING PROTEIN"/>
    <property type="match status" value="1"/>
</dbReference>
<gene>
    <name evidence="2" type="ORF">C9J01_04435</name>
</gene>
<dbReference type="InterPro" id="IPR052998">
    <property type="entry name" value="Hetero-Diels-Alderase-like"/>
</dbReference>
<proteinExistence type="predicted"/>
<evidence type="ECO:0000256" key="1">
    <source>
        <dbReference type="SAM" id="SignalP"/>
    </source>
</evidence>
<sequence>MISFKQLLVAITLSTSVTFPAVAETEVTPTTFESVISLPAGHFFENLTYLNKDELIATDYTGMSLYKYHLDGKAKLWAKVDGHPVSLRFGEGGNGLLSVHEISILEGDSFVNSMALFKINQDSQLERLIGLDTPAFLNGMAYLGNQEYLIADALNGKIYKFDMASNKLSVWLEDTMLQPEKDRPGLPGINGIQLHEGDLYFTNSAKQIVGKIDITEGRAGEITVLADDIQADDFTIDEKGTWLITTHHHEVIKYTQDGTKTVILNHGIDGNTAIQPSTREDNVFYITNDGGLLFGGEENAGLHKIAL</sequence>
<evidence type="ECO:0000313" key="3">
    <source>
        <dbReference type="Proteomes" id="UP000241346"/>
    </source>
</evidence>
<dbReference type="PANTHER" id="PTHR42060">
    <property type="entry name" value="NHL REPEAT-CONTAINING PROTEIN-RELATED"/>
    <property type="match status" value="1"/>
</dbReference>
<organism evidence="2 3">
    <name type="scientific">Photobacterium rosenbergii</name>
    <dbReference type="NCBI Taxonomy" id="294936"/>
    <lineage>
        <taxon>Bacteria</taxon>
        <taxon>Pseudomonadati</taxon>
        <taxon>Pseudomonadota</taxon>
        <taxon>Gammaproteobacteria</taxon>
        <taxon>Vibrionales</taxon>
        <taxon>Vibrionaceae</taxon>
        <taxon>Photobacterium</taxon>
    </lineage>
</organism>
<dbReference type="Gene3D" id="2.120.10.30">
    <property type="entry name" value="TolB, C-terminal domain"/>
    <property type="match status" value="1"/>
</dbReference>
<dbReference type="OrthoDB" id="9792285at2"/>
<evidence type="ECO:0008006" key="4">
    <source>
        <dbReference type="Google" id="ProtNLM"/>
    </source>
</evidence>
<feature type="chain" id="PRO_5015741363" description="SMP-30/Gluconolactonase/LRE-like region domain-containing protein" evidence="1">
    <location>
        <begin position="24"/>
        <end position="307"/>
    </location>
</feature>
<accession>A0A2T3NL56</accession>
<dbReference type="RefSeq" id="WP_107296878.1">
    <property type="nucleotide sequence ID" value="NZ_PYMB01000001.1"/>
</dbReference>
<name>A0A2T3NL56_9GAMM</name>
<feature type="signal peptide" evidence="1">
    <location>
        <begin position="1"/>
        <end position="23"/>
    </location>
</feature>
<comment type="caution">
    <text evidence="2">The sequence shown here is derived from an EMBL/GenBank/DDBJ whole genome shotgun (WGS) entry which is preliminary data.</text>
</comment>
<dbReference type="Proteomes" id="UP000241346">
    <property type="component" value="Unassembled WGS sequence"/>
</dbReference>
<dbReference type="AlphaFoldDB" id="A0A2T3NL56"/>
<dbReference type="EMBL" id="PYMB01000001">
    <property type="protein sequence ID" value="PSW16255.1"/>
    <property type="molecule type" value="Genomic_DNA"/>
</dbReference>
<protein>
    <recommendedName>
        <fullName evidence="4">SMP-30/Gluconolactonase/LRE-like region domain-containing protein</fullName>
    </recommendedName>
</protein>
<reference evidence="2 3" key="1">
    <citation type="submission" date="2018-03" db="EMBL/GenBank/DDBJ databases">
        <title>Whole genome sequencing of Histamine producing bacteria.</title>
        <authorList>
            <person name="Butler K."/>
        </authorList>
    </citation>
    <scope>NUCLEOTIDE SEQUENCE [LARGE SCALE GENOMIC DNA]</scope>
    <source>
        <strain evidence="2 3">DSM 19138</strain>
    </source>
</reference>
<dbReference type="InterPro" id="IPR011042">
    <property type="entry name" value="6-blade_b-propeller_TolB-like"/>
</dbReference>
<dbReference type="SUPFAM" id="SSF63829">
    <property type="entry name" value="Calcium-dependent phosphotriesterase"/>
    <property type="match status" value="1"/>
</dbReference>
<evidence type="ECO:0000313" key="2">
    <source>
        <dbReference type="EMBL" id="PSW16255.1"/>
    </source>
</evidence>
<keyword evidence="1" id="KW-0732">Signal</keyword>